<accession>X1B3E7</accession>
<reference evidence="1" key="1">
    <citation type="journal article" date="2014" name="Front. Microbiol.">
        <title>High frequency of phylogenetically diverse reductive dehalogenase-homologous genes in deep subseafloor sedimentary metagenomes.</title>
        <authorList>
            <person name="Kawai M."/>
            <person name="Futagami T."/>
            <person name="Toyoda A."/>
            <person name="Takaki Y."/>
            <person name="Nishi S."/>
            <person name="Hori S."/>
            <person name="Arai W."/>
            <person name="Tsubouchi T."/>
            <person name="Morono Y."/>
            <person name="Uchiyama I."/>
            <person name="Ito T."/>
            <person name="Fujiyama A."/>
            <person name="Inagaki F."/>
            <person name="Takami H."/>
        </authorList>
    </citation>
    <scope>NUCLEOTIDE SEQUENCE</scope>
    <source>
        <strain evidence="1">Expedition CK06-06</strain>
    </source>
</reference>
<protein>
    <submittedName>
        <fullName evidence="1">Uncharacterized protein</fullName>
    </submittedName>
</protein>
<name>X1B3E7_9ZZZZ</name>
<gene>
    <name evidence="1" type="ORF">S01H4_18010</name>
</gene>
<dbReference type="AlphaFoldDB" id="X1B3E7"/>
<evidence type="ECO:0000313" key="1">
    <source>
        <dbReference type="EMBL" id="GAG66491.1"/>
    </source>
</evidence>
<sequence length="82" mass="9859">MQIKIDEITKKGKQYEVVFIKNNEILKYLLPEDVLIKFVITKSKTIDNEDFKEIIKYTKYITFYNKALNFISFKTINNIIFI</sequence>
<proteinExistence type="predicted"/>
<dbReference type="InterPro" id="IPR036388">
    <property type="entry name" value="WH-like_DNA-bd_sf"/>
</dbReference>
<dbReference type="EMBL" id="BART01007963">
    <property type="protein sequence ID" value="GAG66491.1"/>
    <property type="molecule type" value="Genomic_DNA"/>
</dbReference>
<organism evidence="1">
    <name type="scientific">marine sediment metagenome</name>
    <dbReference type="NCBI Taxonomy" id="412755"/>
    <lineage>
        <taxon>unclassified sequences</taxon>
        <taxon>metagenomes</taxon>
        <taxon>ecological metagenomes</taxon>
    </lineage>
</organism>
<comment type="caution">
    <text evidence="1">The sequence shown here is derived from an EMBL/GenBank/DDBJ whole genome shotgun (WGS) entry which is preliminary data.</text>
</comment>
<dbReference type="Gene3D" id="1.10.10.10">
    <property type="entry name" value="Winged helix-like DNA-binding domain superfamily/Winged helix DNA-binding domain"/>
    <property type="match status" value="1"/>
</dbReference>